<evidence type="ECO:0000256" key="4">
    <source>
        <dbReference type="SAM" id="Coils"/>
    </source>
</evidence>
<dbReference type="AlphaFoldDB" id="A0A510IA80"/>
<accession>A0A510IA80</accession>
<dbReference type="GO" id="GO:0003677">
    <property type="term" value="F:DNA binding"/>
    <property type="evidence" value="ECO:0007669"/>
    <property type="project" value="UniProtKB-KW"/>
</dbReference>
<sequence length="410" mass="45642">MVPNGWSIKTLENLATVERGKFSARPRNDPKYYGGEIPFVQTGDIASAKTYLSSFSQTLNEDGLKVSRIFPKNSILITIAANIGDTAITSFDVACPDSLVGIQPKQGTDCFWLNSFLETCKDDLDGKATQNAQKNINLQVLKPLEILTPPLPEQRKIAKILSTWDKAISTTEKLTETSKQQKKALMQQLLTGKKRLFNPETGKAFEGEWEEVKLSEVAKVSIGLVTTMTKHYVESGVPLIRNSDIKQNEIRKEKMIYLSESFASESEHRKLKLNDVVTVHTGEVGVSAVIEADMAGSLGFATLNSRPNVNKVLPTYLSWYFNSDRFINWCVSMSTGDGRQNLNLKDFVKAIVLLPELTEQQKIASVLTAADKEIEVLEAKLAHFKQEKKALMQQLLTGKRRVKVDDDVAA</sequence>
<evidence type="ECO:0000256" key="3">
    <source>
        <dbReference type="ARBA" id="ARBA00023125"/>
    </source>
</evidence>
<protein>
    <submittedName>
        <fullName evidence="6">Type I restriction-modification enzyme, S subunit</fullName>
    </submittedName>
</protein>
<dbReference type="InterPro" id="IPR044946">
    <property type="entry name" value="Restrct_endonuc_typeI_TRD_sf"/>
</dbReference>
<evidence type="ECO:0000313" key="7">
    <source>
        <dbReference type="Proteomes" id="UP000315115"/>
    </source>
</evidence>
<dbReference type="PANTHER" id="PTHR30408:SF12">
    <property type="entry name" value="TYPE I RESTRICTION ENZYME MJAVIII SPECIFICITY SUBUNIT"/>
    <property type="match status" value="1"/>
</dbReference>
<dbReference type="Pfam" id="PF01420">
    <property type="entry name" value="Methylase_S"/>
    <property type="match status" value="2"/>
</dbReference>
<dbReference type="Proteomes" id="UP000315115">
    <property type="component" value="Chromosome 2"/>
</dbReference>
<evidence type="ECO:0000313" key="6">
    <source>
        <dbReference type="EMBL" id="BBL90672.1"/>
    </source>
</evidence>
<dbReference type="PANTHER" id="PTHR30408">
    <property type="entry name" value="TYPE-1 RESTRICTION ENZYME ECOKI SPECIFICITY PROTEIN"/>
    <property type="match status" value="1"/>
</dbReference>
<dbReference type="Gene3D" id="1.10.287.1120">
    <property type="entry name" value="Bipartite methylase S protein"/>
    <property type="match status" value="1"/>
</dbReference>
<dbReference type="CDD" id="cd17282">
    <property type="entry name" value="RMtype1_S_Eco16444ORF1681_TRD1-CR1_like"/>
    <property type="match status" value="1"/>
</dbReference>
<dbReference type="GO" id="GO:0009307">
    <property type="term" value="P:DNA restriction-modification system"/>
    <property type="evidence" value="ECO:0007669"/>
    <property type="project" value="UniProtKB-KW"/>
</dbReference>
<keyword evidence="3" id="KW-0238">DNA-binding</keyword>
<evidence type="ECO:0000259" key="5">
    <source>
        <dbReference type="Pfam" id="PF01420"/>
    </source>
</evidence>
<keyword evidence="4" id="KW-0175">Coiled coil</keyword>
<evidence type="ECO:0000256" key="1">
    <source>
        <dbReference type="ARBA" id="ARBA00010923"/>
    </source>
</evidence>
<dbReference type="RefSeq" id="WP_143693480.1">
    <property type="nucleotide sequence ID" value="NZ_AP019799.1"/>
</dbReference>
<dbReference type="SUPFAM" id="SSF116734">
    <property type="entry name" value="DNA methylase specificity domain"/>
    <property type="match status" value="2"/>
</dbReference>
<dbReference type="Gene3D" id="3.90.220.20">
    <property type="entry name" value="DNA methylase specificity domains"/>
    <property type="match status" value="2"/>
</dbReference>
<proteinExistence type="inferred from homology"/>
<dbReference type="InterPro" id="IPR052021">
    <property type="entry name" value="Type-I_RS_S_subunit"/>
</dbReference>
<organism evidence="6 7">
    <name type="scientific">Vibrio rotiferianus</name>
    <dbReference type="NCBI Taxonomy" id="190895"/>
    <lineage>
        <taxon>Bacteria</taxon>
        <taxon>Pseudomonadati</taxon>
        <taxon>Pseudomonadota</taxon>
        <taxon>Gammaproteobacteria</taxon>
        <taxon>Vibrionales</taxon>
        <taxon>Vibrionaceae</taxon>
        <taxon>Vibrio</taxon>
    </lineage>
</organism>
<feature type="domain" description="Type I restriction modification DNA specificity" evidence="5">
    <location>
        <begin position="208"/>
        <end position="381"/>
    </location>
</feature>
<feature type="coiled-coil region" evidence="4">
    <location>
        <begin position="367"/>
        <end position="394"/>
    </location>
</feature>
<comment type="similarity">
    <text evidence="1">Belongs to the type-I restriction system S methylase family.</text>
</comment>
<gene>
    <name evidence="6" type="ORF">VroAM7_33250</name>
</gene>
<keyword evidence="2" id="KW-0680">Restriction system</keyword>
<dbReference type="InterPro" id="IPR000055">
    <property type="entry name" value="Restrct_endonuc_typeI_TRD"/>
</dbReference>
<reference evidence="7" key="1">
    <citation type="submission" date="2019-07" db="EMBL/GenBank/DDBJ databases">
        <title>Complete Genome Sequences of Vibrion rotiferianus strain AM7.</title>
        <authorList>
            <person name="Miyazaki K."/>
            <person name="Wiseschart A."/>
            <person name="Pootanakit K."/>
            <person name="Ishimori K."/>
            <person name="Kitahara K."/>
        </authorList>
    </citation>
    <scope>NUCLEOTIDE SEQUENCE [LARGE SCALE GENOMIC DNA]</scope>
    <source>
        <strain evidence="7">AM7</strain>
    </source>
</reference>
<dbReference type="EMBL" id="AP019799">
    <property type="protein sequence ID" value="BBL90672.1"/>
    <property type="molecule type" value="Genomic_DNA"/>
</dbReference>
<feature type="domain" description="Type I restriction modification DNA specificity" evidence="5">
    <location>
        <begin position="3"/>
        <end position="175"/>
    </location>
</feature>
<name>A0A510IA80_9VIBR</name>
<evidence type="ECO:0000256" key="2">
    <source>
        <dbReference type="ARBA" id="ARBA00022747"/>
    </source>
</evidence>
<dbReference type="REBASE" id="351978">
    <property type="entry name" value="S.VroAM7ORF33240P"/>
</dbReference>